<dbReference type="GO" id="GO:0003700">
    <property type="term" value="F:DNA-binding transcription factor activity"/>
    <property type="evidence" value="ECO:0007669"/>
    <property type="project" value="InterPro"/>
</dbReference>
<dbReference type="Proteomes" id="UP000676917">
    <property type="component" value="Unassembled WGS sequence"/>
</dbReference>
<accession>A0A919X7N8</accession>
<dbReference type="PROSITE" id="PS51032">
    <property type="entry name" value="AP2_ERF"/>
    <property type="match status" value="1"/>
</dbReference>
<evidence type="ECO:0000256" key="1">
    <source>
        <dbReference type="ARBA" id="ARBA00023015"/>
    </source>
</evidence>
<gene>
    <name evidence="5" type="ORF">J43TS3_09890</name>
</gene>
<protein>
    <recommendedName>
        <fullName evidence="4">AP2/ERF domain-containing protein</fullName>
    </recommendedName>
</protein>
<sequence length="236" mass="27845">MTNPKDYTGDKYGRLTLIKEVEPYIPPSRSYKARRYLCKCDCGNEIEAVLNAIRSGNTRSCGCVSREKTIKRNKESSKYGEYKNHSHFSRWRGMIERCYYPNHRDYHRYGGRGIEVCSEWRNHPRKFINWIETESNWKDGENLTLDRIDYYGNYEPSNCIFSDYSKQSLNRGVFSSNTSGYPGVSRHGDRWRSRITVNGKRIHLGVYDTKEEAIKSRMENELKYFGRVRAEINKLL</sequence>
<name>A0A919X7N8_9BACI</name>
<feature type="domain" description="AP2/ERF" evidence="4">
    <location>
        <begin position="169"/>
        <end position="235"/>
    </location>
</feature>
<dbReference type="EMBL" id="BORP01000001">
    <property type="protein sequence ID" value="GIO26378.1"/>
    <property type="molecule type" value="Genomic_DNA"/>
</dbReference>
<evidence type="ECO:0000256" key="2">
    <source>
        <dbReference type="ARBA" id="ARBA00023125"/>
    </source>
</evidence>
<keyword evidence="6" id="KW-1185">Reference proteome</keyword>
<dbReference type="AlphaFoldDB" id="A0A919X7N8"/>
<keyword evidence="2" id="KW-0238">DNA-binding</keyword>
<dbReference type="SUPFAM" id="SSF54171">
    <property type="entry name" value="DNA-binding domain"/>
    <property type="match status" value="1"/>
</dbReference>
<dbReference type="InterPro" id="IPR036955">
    <property type="entry name" value="AP2/ERF_dom_sf"/>
</dbReference>
<evidence type="ECO:0000313" key="6">
    <source>
        <dbReference type="Proteomes" id="UP000676917"/>
    </source>
</evidence>
<dbReference type="Gene3D" id="3.30.730.10">
    <property type="entry name" value="AP2/ERF domain"/>
    <property type="match status" value="1"/>
</dbReference>
<keyword evidence="3" id="KW-0804">Transcription</keyword>
<dbReference type="InterPro" id="IPR016177">
    <property type="entry name" value="DNA-bd_dom_sf"/>
</dbReference>
<dbReference type="InterPro" id="IPR001471">
    <property type="entry name" value="AP2/ERF_dom"/>
</dbReference>
<organism evidence="5 6">
    <name type="scientific">Ornithinibacillus bavariensis</name>
    <dbReference type="NCBI Taxonomy" id="545502"/>
    <lineage>
        <taxon>Bacteria</taxon>
        <taxon>Bacillati</taxon>
        <taxon>Bacillota</taxon>
        <taxon>Bacilli</taxon>
        <taxon>Bacillales</taxon>
        <taxon>Bacillaceae</taxon>
        <taxon>Ornithinibacillus</taxon>
    </lineage>
</organism>
<proteinExistence type="predicted"/>
<evidence type="ECO:0000313" key="5">
    <source>
        <dbReference type="EMBL" id="GIO26378.1"/>
    </source>
</evidence>
<dbReference type="GO" id="GO:0003677">
    <property type="term" value="F:DNA binding"/>
    <property type="evidence" value="ECO:0007669"/>
    <property type="project" value="UniProtKB-KW"/>
</dbReference>
<reference evidence="5" key="1">
    <citation type="submission" date="2021-03" db="EMBL/GenBank/DDBJ databases">
        <title>Antimicrobial resistance genes in bacteria isolated from Japanese honey, and their potential for conferring macrolide and lincosamide resistance in the American foulbrood pathogen Paenibacillus larvae.</title>
        <authorList>
            <person name="Okamoto M."/>
            <person name="Kumagai M."/>
            <person name="Kanamori H."/>
            <person name="Takamatsu D."/>
        </authorList>
    </citation>
    <scope>NUCLEOTIDE SEQUENCE</scope>
    <source>
        <strain evidence="5">J43TS3</strain>
    </source>
</reference>
<evidence type="ECO:0000256" key="3">
    <source>
        <dbReference type="ARBA" id="ARBA00023163"/>
    </source>
</evidence>
<dbReference type="RefSeq" id="WP_212919844.1">
    <property type="nucleotide sequence ID" value="NZ_BORP01000001.1"/>
</dbReference>
<keyword evidence="1" id="KW-0805">Transcription regulation</keyword>
<evidence type="ECO:0000259" key="4">
    <source>
        <dbReference type="PROSITE" id="PS51032"/>
    </source>
</evidence>
<comment type="caution">
    <text evidence="5">The sequence shown here is derived from an EMBL/GenBank/DDBJ whole genome shotgun (WGS) entry which is preliminary data.</text>
</comment>